<dbReference type="SUPFAM" id="SSF54631">
    <property type="entry name" value="CBS-domain pair"/>
    <property type="match status" value="2"/>
</dbReference>
<evidence type="ECO:0000313" key="5">
    <source>
        <dbReference type="EMBL" id="SPR01937.1"/>
    </source>
</evidence>
<dbReference type="CDD" id="cd02205">
    <property type="entry name" value="CBS_pair_SF"/>
    <property type="match status" value="1"/>
</dbReference>
<feature type="domain" description="CBS" evidence="4">
    <location>
        <begin position="417"/>
        <end position="478"/>
    </location>
</feature>
<feature type="domain" description="CBS" evidence="4">
    <location>
        <begin position="195"/>
        <end position="260"/>
    </location>
</feature>
<proteinExistence type="predicted"/>
<evidence type="ECO:0000256" key="3">
    <source>
        <dbReference type="PROSITE-ProRule" id="PRU00703"/>
    </source>
</evidence>
<dbReference type="InterPro" id="IPR046342">
    <property type="entry name" value="CBS_dom_sf"/>
</dbReference>
<dbReference type="Pfam" id="PF00571">
    <property type="entry name" value="CBS"/>
    <property type="match status" value="3"/>
</dbReference>
<keyword evidence="1" id="KW-0677">Repeat</keyword>
<organism evidence="5 6">
    <name type="scientific">Plasmodiophora brassicae</name>
    <name type="common">Clubroot disease agent</name>
    <dbReference type="NCBI Taxonomy" id="37360"/>
    <lineage>
        <taxon>Eukaryota</taxon>
        <taxon>Sar</taxon>
        <taxon>Rhizaria</taxon>
        <taxon>Endomyxa</taxon>
        <taxon>Phytomyxea</taxon>
        <taxon>Plasmodiophorida</taxon>
        <taxon>Plasmodiophoridae</taxon>
        <taxon>Plasmodiophora</taxon>
    </lineage>
</organism>
<dbReference type="EMBL" id="OVEO01000019">
    <property type="protein sequence ID" value="SPR01937.1"/>
    <property type="molecule type" value="Genomic_DNA"/>
</dbReference>
<evidence type="ECO:0000256" key="2">
    <source>
        <dbReference type="ARBA" id="ARBA00023122"/>
    </source>
</evidence>
<dbReference type="SMART" id="SM00116">
    <property type="entry name" value="CBS"/>
    <property type="match status" value="3"/>
</dbReference>
<dbReference type="Proteomes" id="UP000290189">
    <property type="component" value="Unassembled WGS sequence"/>
</dbReference>
<geneLocation type="mitochondrion" evidence="5"/>
<reference evidence="5 6" key="1">
    <citation type="submission" date="2018-03" db="EMBL/GenBank/DDBJ databases">
        <authorList>
            <person name="Fogelqvist J."/>
        </authorList>
    </citation>
    <scope>NUCLEOTIDE SEQUENCE [LARGE SCALE GENOMIC DNA]</scope>
</reference>
<dbReference type="PANTHER" id="PTHR13780">
    <property type="entry name" value="AMP-ACTIVATED PROTEIN KINASE, GAMMA REGULATORY SUBUNIT"/>
    <property type="match status" value="1"/>
</dbReference>
<dbReference type="Gene3D" id="3.10.580.10">
    <property type="entry name" value="CBS-domain"/>
    <property type="match status" value="2"/>
</dbReference>
<keyword evidence="2 3" id="KW-0129">CBS domain</keyword>
<protein>
    <recommendedName>
        <fullName evidence="4">CBS domain-containing protein</fullName>
    </recommendedName>
</protein>
<evidence type="ECO:0000313" key="6">
    <source>
        <dbReference type="Proteomes" id="UP000290189"/>
    </source>
</evidence>
<dbReference type="AlphaFoldDB" id="A0A3P3YNZ4"/>
<evidence type="ECO:0000259" key="4">
    <source>
        <dbReference type="PROSITE" id="PS51371"/>
    </source>
</evidence>
<name>A0A3P3YNZ4_PLABS</name>
<dbReference type="InterPro" id="IPR000644">
    <property type="entry name" value="CBS_dom"/>
</dbReference>
<dbReference type="GO" id="GO:0005634">
    <property type="term" value="C:nucleus"/>
    <property type="evidence" value="ECO:0007669"/>
    <property type="project" value="TreeGrafter"/>
</dbReference>
<dbReference type="GO" id="GO:0005737">
    <property type="term" value="C:cytoplasm"/>
    <property type="evidence" value="ECO:0007669"/>
    <property type="project" value="TreeGrafter"/>
</dbReference>
<accession>A0A3P3YNZ4</accession>
<dbReference type="PROSITE" id="PS51371">
    <property type="entry name" value="CBS"/>
    <property type="match status" value="3"/>
</dbReference>
<gene>
    <name evidence="5" type="ORF">PLBR_LOCUS9152</name>
</gene>
<evidence type="ECO:0000256" key="1">
    <source>
        <dbReference type="ARBA" id="ARBA00022737"/>
    </source>
</evidence>
<sequence>MASAAFPEAPHSCTCPFSFNAGQSPRCIWHFGAYRFIANVLPGVASCIDVDVGLRPGRRHISPVALPWSLSLPAWVTRCPNDTDQLIRPYRGSRRRCPRLQAHLSRTGDTRPWYASSTATTTVCNGRVDAASDALAGSLSGAGPVRGVGGPHSFCFILSLACGGVVRSWAMSAKHAAFGPLDALLQRTVSEAIPADRKIATLHQFSTVKAAIELFMTNRVLSAPVTRPHKSIDNAMEWIGIVSYHDLLRYLSAQADPRAFLASTMADVMAFAASPPLQIESRSHIIDAIEFLSSVGRLHRCIVTGHPGSSPSYSVVSQSDINRFVSSHLYDAADLAPFANTQLADLGFASKSPCHVKASQTLKDAINIMAQKSVSCLAIVDGDQHLVGNFSPSDLRGIGTEIIDLLNVKIVDVLKARSPESLKPVSVSATETIGVLMARMANTHLHHIWLQAPSGKPDGLVTLTDIMNVLLKFDPSPVKE</sequence>
<dbReference type="PANTHER" id="PTHR13780:SF128">
    <property type="entry name" value="CBS DOMAIN-CONTAINING PROTEIN"/>
    <property type="match status" value="1"/>
</dbReference>
<keyword evidence="5" id="KW-0496">Mitochondrion</keyword>
<dbReference type="InterPro" id="IPR050511">
    <property type="entry name" value="AMPK_gamma/SDS23_families"/>
</dbReference>
<feature type="domain" description="CBS" evidence="4">
    <location>
        <begin position="349"/>
        <end position="405"/>
    </location>
</feature>